<dbReference type="InterPro" id="IPR036374">
    <property type="entry name" value="OxRdtase_Mopterin-bd_sf"/>
</dbReference>
<comment type="caution">
    <text evidence="1">The sequence shown here is derived from an EMBL/GenBank/DDBJ whole genome shotgun (WGS) entry which is preliminary data.</text>
</comment>
<dbReference type="Gene3D" id="3.90.420.10">
    <property type="entry name" value="Oxidoreductase, molybdopterin-binding domain"/>
    <property type="match status" value="1"/>
</dbReference>
<accession>A0A7X2ZFA1</accession>
<dbReference type="AlphaFoldDB" id="A0A7X2ZFA1"/>
<evidence type="ECO:0000313" key="2">
    <source>
        <dbReference type="Proteomes" id="UP000450917"/>
    </source>
</evidence>
<proteinExistence type="predicted"/>
<keyword evidence="2" id="KW-1185">Reference proteome</keyword>
<sequence>MIEVVDDSKGSVRYSSPGELAAVCSETIDPELRINGLKGQAVDWQAWYEAWSAAQGADVSLQPTHLQVAAVDEFQATIPWHELRDAFILYAQEEGQPLQKGFPIRLYVPNGSSECLNVKSVVRLCLLYDPALGDKATFGFSNTVTPEQMLANRQSK</sequence>
<evidence type="ECO:0008006" key="3">
    <source>
        <dbReference type="Google" id="ProtNLM"/>
    </source>
</evidence>
<dbReference type="Proteomes" id="UP000450917">
    <property type="component" value="Unassembled WGS sequence"/>
</dbReference>
<gene>
    <name evidence="1" type="ORF">GNP93_21695</name>
</gene>
<evidence type="ECO:0000313" key="1">
    <source>
        <dbReference type="EMBL" id="MUG73250.1"/>
    </source>
</evidence>
<dbReference type="SUPFAM" id="SSF56524">
    <property type="entry name" value="Oxidoreductase molybdopterin-binding domain"/>
    <property type="match status" value="1"/>
</dbReference>
<dbReference type="RefSeq" id="WP_054797853.1">
    <property type="nucleotide sequence ID" value="NZ_JBDLZV010000001.1"/>
</dbReference>
<dbReference type="EMBL" id="WNZX01000023">
    <property type="protein sequence ID" value="MUG73250.1"/>
    <property type="molecule type" value="Genomic_DNA"/>
</dbReference>
<name>A0A7X2ZFA1_9BACL</name>
<protein>
    <recommendedName>
        <fullName evidence="3">Oxidoreductase molybdopterin-binding domain-containing protein</fullName>
    </recommendedName>
</protein>
<reference evidence="1 2" key="1">
    <citation type="submission" date="2019-11" db="EMBL/GenBank/DDBJ databases">
        <title>Draft genome sequences of five Paenibacillus species of dairy origin.</title>
        <authorList>
            <person name="Olajide A.M."/>
            <person name="Chen S."/>
            <person name="Lapointe G."/>
        </authorList>
    </citation>
    <scope>NUCLEOTIDE SEQUENCE [LARGE SCALE GENOMIC DNA]</scope>
    <source>
        <strain evidence="1 2">2CS3</strain>
    </source>
</reference>
<organism evidence="1 2">
    <name type="scientific">Paenibacillus validus</name>
    <dbReference type="NCBI Taxonomy" id="44253"/>
    <lineage>
        <taxon>Bacteria</taxon>
        <taxon>Bacillati</taxon>
        <taxon>Bacillota</taxon>
        <taxon>Bacilli</taxon>
        <taxon>Bacillales</taxon>
        <taxon>Paenibacillaceae</taxon>
        <taxon>Paenibacillus</taxon>
    </lineage>
</organism>